<keyword evidence="3" id="KW-1185">Reference proteome</keyword>
<organism evidence="2 3">
    <name type="scientific">Dibothriocephalus latus</name>
    <name type="common">Fish tapeworm</name>
    <name type="synonym">Diphyllobothrium latum</name>
    <dbReference type="NCBI Taxonomy" id="60516"/>
    <lineage>
        <taxon>Eukaryota</taxon>
        <taxon>Metazoa</taxon>
        <taxon>Spiralia</taxon>
        <taxon>Lophotrochozoa</taxon>
        <taxon>Platyhelminthes</taxon>
        <taxon>Cestoda</taxon>
        <taxon>Eucestoda</taxon>
        <taxon>Diphyllobothriidea</taxon>
        <taxon>Diphyllobothriidae</taxon>
        <taxon>Dibothriocephalus</taxon>
    </lineage>
</organism>
<feature type="region of interest" description="Disordered" evidence="1">
    <location>
        <begin position="1"/>
        <end position="20"/>
    </location>
</feature>
<evidence type="ECO:0000313" key="3">
    <source>
        <dbReference type="Proteomes" id="UP000281553"/>
    </source>
</evidence>
<accession>A0A3P7LZN7</accession>
<sequence>MRIFQNPRTKGAKSLNSAENTVEITGETATIAALAAMRTVPPDYAEHPIFERLKGAKQHEQHPLLDYCTRLYRIIPLTIQGKKRQPQ</sequence>
<dbReference type="Proteomes" id="UP000281553">
    <property type="component" value="Unassembled WGS sequence"/>
</dbReference>
<gene>
    <name evidence="2" type="ORF">DILT_LOCUS12364</name>
</gene>
<proteinExistence type="predicted"/>
<protein>
    <submittedName>
        <fullName evidence="2">Uncharacterized protein</fullName>
    </submittedName>
</protein>
<reference evidence="2 3" key="1">
    <citation type="submission" date="2018-11" db="EMBL/GenBank/DDBJ databases">
        <authorList>
            <consortium name="Pathogen Informatics"/>
        </authorList>
    </citation>
    <scope>NUCLEOTIDE SEQUENCE [LARGE SCALE GENOMIC DNA]</scope>
</reference>
<name>A0A3P7LZN7_DIBLA</name>
<dbReference type="AlphaFoldDB" id="A0A3P7LZN7"/>
<evidence type="ECO:0000256" key="1">
    <source>
        <dbReference type="SAM" id="MobiDB-lite"/>
    </source>
</evidence>
<evidence type="ECO:0000313" key="2">
    <source>
        <dbReference type="EMBL" id="VDN16533.1"/>
    </source>
</evidence>
<dbReference type="EMBL" id="UYRU01066188">
    <property type="protein sequence ID" value="VDN16533.1"/>
    <property type="molecule type" value="Genomic_DNA"/>
</dbReference>